<dbReference type="InterPro" id="IPR036259">
    <property type="entry name" value="MFS_trans_sf"/>
</dbReference>
<feature type="transmembrane region" description="Helical" evidence="5">
    <location>
        <begin position="275"/>
        <end position="297"/>
    </location>
</feature>
<dbReference type="EMBL" id="GL883010">
    <property type="protein sequence ID" value="EGG21407.1"/>
    <property type="molecule type" value="Genomic_DNA"/>
</dbReference>
<evidence type="ECO:0000256" key="3">
    <source>
        <dbReference type="ARBA" id="ARBA00022989"/>
    </source>
</evidence>
<feature type="transmembrane region" description="Helical" evidence="5">
    <location>
        <begin position="596"/>
        <end position="614"/>
    </location>
</feature>
<evidence type="ECO:0000313" key="6">
    <source>
        <dbReference type="EMBL" id="EGG21407.1"/>
    </source>
</evidence>
<proteinExistence type="predicted"/>
<keyword evidence="7" id="KW-1185">Reference proteome</keyword>
<dbReference type="RefSeq" id="XP_004359257.1">
    <property type="nucleotide sequence ID" value="XM_004359200.1"/>
</dbReference>
<feature type="transmembrane region" description="Helical" evidence="5">
    <location>
        <begin position="303"/>
        <end position="319"/>
    </location>
</feature>
<sequence>MENNNNNNNNNNNTEDIINDNHEQQDDQLITIPIKCNPSPFWGFYIGFKNHYDRYQHVLDGVMTKQEFDDLIESLNSHKMSKSARAKVISAIIGSRGAYNPTRKIFYGKIEKVFDVIEYYKPTFQPRNIHLKLVQLENKKCLIEMTFKPAHDQTNSQYKPTYKKEYDPYPLKTANYMIGVIVTCTLVDIFKVSPIDPLPIQFRIPRFINWFLLALGYSAIYIGRYNFTLLTDDRISNDINLSSSSYGWILSIGYWTYALFAPFTGSFGDYFGSKYSVVIGTMGSGIVNVLLGVIILVGGAHSIPPTLLFGFFNAINFVLQSLSTGSVNKINSGWYRKSDLGLFGGIFSSVLATAFFFTLSVGTTIVNSPLHWGFLFILPGAFLIICAIGIWFRVKEKPYQAGWKYDFTTSSLPLVLKEEGEDEEKEGEEGEKNQIKGEQAVSSAIIINSYSTTTHEEELDQLDSDGGGGILLSNIQKDGAMEEVDLDETRHNVQLREKRSFKQVLKTITKEVLQKENIEQVFSRDNILNALCLFCCGWIKEGFISWFIPFLKFKFPDASNSLISISSAGVTVGATLGGIICGLLSDHVFNSKRPPALFIFFLLMNICIVILYFITNQVGAVLILYLTLVLILGANNVLAVTALLDLGVTRNASLMAGLLTSCQYTASGFSGFLLGYIVDHLGFSWWMISMLPFGIAAMIMMGYNGIGDFKKRNK</sequence>
<protein>
    <recommendedName>
        <fullName evidence="8">Major facilitator superfamily (MFS) profile domain-containing protein</fullName>
    </recommendedName>
</protein>
<dbReference type="OMA" id="WFPLGMT"/>
<feature type="transmembrane region" description="Helical" evidence="5">
    <location>
        <begin position="527"/>
        <end position="549"/>
    </location>
</feature>
<keyword evidence="3 5" id="KW-1133">Transmembrane helix</keyword>
<dbReference type="PANTHER" id="PTHR43184:SF12">
    <property type="entry name" value="SUGAR PHOSPHATE EXCHANGER 3"/>
    <property type="match status" value="1"/>
</dbReference>
<dbReference type="AlphaFoldDB" id="F4PRX1"/>
<evidence type="ECO:0000256" key="4">
    <source>
        <dbReference type="ARBA" id="ARBA00023136"/>
    </source>
</evidence>
<evidence type="ECO:0000256" key="5">
    <source>
        <dbReference type="SAM" id="Phobius"/>
    </source>
</evidence>
<keyword evidence="4 5" id="KW-0472">Membrane</keyword>
<dbReference type="GO" id="GO:0005789">
    <property type="term" value="C:endoplasmic reticulum membrane"/>
    <property type="evidence" value="ECO:0007669"/>
    <property type="project" value="TreeGrafter"/>
</dbReference>
<dbReference type="SUPFAM" id="SSF103473">
    <property type="entry name" value="MFS general substrate transporter"/>
    <property type="match status" value="1"/>
</dbReference>
<dbReference type="KEGG" id="dfa:DFA_01291"/>
<evidence type="ECO:0000313" key="7">
    <source>
        <dbReference type="Proteomes" id="UP000007797"/>
    </source>
</evidence>
<evidence type="ECO:0000256" key="1">
    <source>
        <dbReference type="ARBA" id="ARBA00004141"/>
    </source>
</evidence>
<keyword evidence="2 5" id="KW-0812">Transmembrane</keyword>
<organism evidence="6 7">
    <name type="scientific">Cavenderia fasciculata</name>
    <name type="common">Slime mold</name>
    <name type="synonym">Dictyostelium fasciculatum</name>
    <dbReference type="NCBI Taxonomy" id="261658"/>
    <lineage>
        <taxon>Eukaryota</taxon>
        <taxon>Amoebozoa</taxon>
        <taxon>Evosea</taxon>
        <taxon>Eumycetozoa</taxon>
        <taxon>Dictyostelia</taxon>
        <taxon>Acytosteliales</taxon>
        <taxon>Cavenderiaceae</taxon>
        <taxon>Cavenderia</taxon>
    </lineage>
</organism>
<feature type="transmembrane region" description="Helical" evidence="5">
    <location>
        <begin position="561"/>
        <end position="584"/>
    </location>
</feature>
<feature type="transmembrane region" description="Helical" evidence="5">
    <location>
        <begin position="340"/>
        <end position="366"/>
    </location>
</feature>
<feature type="transmembrane region" description="Helical" evidence="5">
    <location>
        <begin position="207"/>
        <end position="225"/>
    </location>
</feature>
<feature type="transmembrane region" description="Helical" evidence="5">
    <location>
        <begin position="372"/>
        <end position="394"/>
    </location>
</feature>
<feature type="transmembrane region" description="Helical" evidence="5">
    <location>
        <begin position="620"/>
        <end position="644"/>
    </location>
</feature>
<dbReference type="GO" id="GO:0022857">
    <property type="term" value="F:transmembrane transporter activity"/>
    <property type="evidence" value="ECO:0007669"/>
    <property type="project" value="InterPro"/>
</dbReference>
<feature type="transmembrane region" description="Helical" evidence="5">
    <location>
        <begin position="683"/>
        <end position="706"/>
    </location>
</feature>
<accession>F4PRX1</accession>
<dbReference type="GeneID" id="14872711"/>
<feature type="transmembrane region" description="Helical" evidence="5">
    <location>
        <begin position="245"/>
        <end position="263"/>
    </location>
</feature>
<dbReference type="Proteomes" id="UP000007797">
    <property type="component" value="Unassembled WGS sequence"/>
</dbReference>
<dbReference type="STRING" id="1054147.F4PRX1"/>
<dbReference type="Gene3D" id="1.20.1250.20">
    <property type="entry name" value="MFS general substrate transporter like domains"/>
    <property type="match status" value="2"/>
</dbReference>
<dbReference type="OrthoDB" id="3639251at2759"/>
<comment type="subcellular location">
    <subcellularLocation>
        <location evidence="1">Membrane</location>
        <topology evidence="1">Multi-pass membrane protein</topology>
    </subcellularLocation>
</comment>
<reference evidence="7" key="1">
    <citation type="journal article" date="2011" name="Genome Res.">
        <title>Phylogeny-wide analysis of social amoeba genomes highlights ancient origins for complex intercellular communication.</title>
        <authorList>
            <person name="Heidel A.J."/>
            <person name="Lawal H.M."/>
            <person name="Felder M."/>
            <person name="Schilde C."/>
            <person name="Helps N.R."/>
            <person name="Tunggal B."/>
            <person name="Rivero F."/>
            <person name="John U."/>
            <person name="Schleicher M."/>
            <person name="Eichinger L."/>
            <person name="Platzer M."/>
            <person name="Noegel A.A."/>
            <person name="Schaap P."/>
            <person name="Gloeckner G."/>
        </authorList>
    </citation>
    <scope>NUCLEOTIDE SEQUENCE [LARGE SCALE GENOMIC DNA]</scope>
    <source>
        <strain evidence="7">SH3</strain>
    </source>
</reference>
<dbReference type="PANTHER" id="PTHR43184">
    <property type="entry name" value="MAJOR FACILITATOR SUPERFAMILY TRANSPORTER 16, ISOFORM B"/>
    <property type="match status" value="1"/>
</dbReference>
<dbReference type="InterPro" id="IPR011701">
    <property type="entry name" value="MFS"/>
</dbReference>
<dbReference type="Pfam" id="PF07690">
    <property type="entry name" value="MFS_1"/>
    <property type="match status" value="1"/>
</dbReference>
<evidence type="ECO:0008006" key="8">
    <source>
        <dbReference type="Google" id="ProtNLM"/>
    </source>
</evidence>
<gene>
    <name evidence="6" type="ORF">DFA_01291</name>
</gene>
<name>F4PRX1_CACFS</name>
<evidence type="ECO:0000256" key="2">
    <source>
        <dbReference type="ARBA" id="ARBA00022692"/>
    </source>
</evidence>
<feature type="transmembrane region" description="Helical" evidence="5">
    <location>
        <begin position="656"/>
        <end position="677"/>
    </location>
</feature>